<comment type="cofactor">
    <cofactor evidence="2 19">
        <name>Mn(2+)</name>
        <dbReference type="ChEBI" id="CHEBI:29035"/>
    </cofactor>
</comment>
<comment type="function">
    <text evidence="19">Condenses choline with CDP-diglyceride to produce phosphatidylcholine and CMP.</text>
</comment>
<evidence type="ECO:0000256" key="14">
    <source>
        <dbReference type="ARBA" id="ARBA00023136"/>
    </source>
</evidence>
<keyword evidence="22" id="KW-1185">Reference proteome</keyword>
<proteinExistence type="inferred from homology"/>
<dbReference type="GO" id="GO:0050520">
    <property type="term" value="F:phosphatidylcholine synthase activity"/>
    <property type="evidence" value="ECO:0007669"/>
    <property type="project" value="UniProtKB-EC"/>
</dbReference>
<feature type="transmembrane region" description="Helical" evidence="20">
    <location>
        <begin position="69"/>
        <end position="91"/>
    </location>
</feature>
<dbReference type="GO" id="GO:0008654">
    <property type="term" value="P:phospholipid biosynthetic process"/>
    <property type="evidence" value="ECO:0007669"/>
    <property type="project" value="UniProtKB-KW"/>
</dbReference>
<organism evidence="21 22">
    <name type="scientific">Jannaschia helgolandensis</name>
    <dbReference type="NCBI Taxonomy" id="188906"/>
    <lineage>
        <taxon>Bacteria</taxon>
        <taxon>Pseudomonadati</taxon>
        <taxon>Pseudomonadota</taxon>
        <taxon>Alphaproteobacteria</taxon>
        <taxon>Rhodobacterales</taxon>
        <taxon>Roseobacteraceae</taxon>
        <taxon>Jannaschia</taxon>
    </lineage>
</organism>
<evidence type="ECO:0000256" key="11">
    <source>
        <dbReference type="ARBA" id="ARBA00022692"/>
    </source>
</evidence>
<evidence type="ECO:0000256" key="5">
    <source>
        <dbReference type="ARBA" id="ARBA00013195"/>
    </source>
</evidence>
<keyword evidence="16 19" id="KW-0464">Manganese</keyword>
<comment type="similarity">
    <text evidence="4 19">Belongs to the CDP-alcohol phosphatidyltransferase class-I family.</text>
</comment>
<evidence type="ECO:0000256" key="9">
    <source>
        <dbReference type="ARBA" id="ARBA00022519"/>
    </source>
</evidence>
<reference evidence="21 22" key="1">
    <citation type="submission" date="2016-10" db="EMBL/GenBank/DDBJ databases">
        <authorList>
            <person name="de Groot N.N."/>
        </authorList>
    </citation>
    <scope>NUCLEOTIDE SEQUENCE [LARGE SCALE GENOMIC DNA]</scope>
    <source>
        <strain evidence="21 22">DSM 14858</strain>
    </source>
</reference>
<keyword evidence="14 19" id="KW-0472">Membrane</keyword>
<dbReference type="Proteomes" id="UP000199283">
    <property type="component" value="Unassembled WGS sequence"/>
</dbReference>
<feature type="transmembrane region" description="Helical" evidence="20">
    <location>
        <begin position="179"/>
        <end position="199"/>
    </location>
</feature>
<feature type="transmembrane region" description="Helical" evidence="20">
    <location>
        <begin position="126"/>
        <end position="143"/>
    </location>
</feature>
<evidence type="ECO:0000256" key="7">
    <source>
        <dbReference type="ARBA" id="ARBA00022475"/>
    </source>
</evidence>
<keyword evidence="9 19" id="KW-0997">Cell inner membrane</keyword>
<feature type="transmembrane region" description="Helical" evidence="20">
    <location>
        <begin position="205"/>
        <end position="226"/>
    </location>
</feature>
<gene>
    <name evidence="21" type="ORF">SAMN04488526_1225</name>
</gene>
<evidence type="ECO:0000256" key="8">
    <source>
        <dbReference type="ARBA" id="ARBA00022516"/>
    </source>
</evidence>
<evidence type="ECO:0000313" key="22">
    <source>
        <dbReference type="Proteomes" id="UP000199283"/>
    </source>
</evidence>
<dbReference type="EC" id="2.7.8.24" evidence="5 19"/>
<keyword evidence="11 20" id="KW-0812">Transmembrane</keyword>
<feature type="transmembrane region" description="Helical" evidence="20">
    <location>
        <begin position="149"/>
        <end position="167"/>
    </location>
</feature>
<comment type="subcellular location">
    <subcellularLocation>
        <location evidence="3 19">Cell inner membrane</location>
        <topology evidence="3 19">Multi-pass membrane protein</topology>
    </subcellularLocation>
</comment>
<keyword evidence="8 19" id="KW-0444">Lipid biosynthesis</keyword>
<evidence type="ECO:0000256" key="13">
    <source>
        <dbReference type="ARBA" id="ARBA00023098"/>
    </source>
</evidence>
<protein>
    <recommendedName>
        <fullName evidence="6 19">Phosphatidylcholine synthase</fullName>
        <shortName evidence="19">PC synthase</shortName>
        <shortName evidence="19">PCS</shortName>
        <ecNumber evidence="5 19">2.7.8.24</ecNumber>
    </recommendedName>
    <alternativeName>
        <fullName evidence="18 19">CDP-diglyceride-choline O-phosphatidyltransferase</fullName>
    </alternativeName>
</protein>
<evidence type="ECO:0000256" key="4">
    <source>
        <dbReference type="ARBA" id="ARBA00010441"/>
    </source>
</evidence>
<dbReference type="PIRSF" id="PIRSF000851">
    <property type="entry name" value="PcS"/>
    <property type="match status" value="1"/>
</dbReference>
<evidence type="ECO:0000256" key="10">
    <source>
        <dbReference type="ARBA" id="ARBA00022679"/>
    </source>
</evidence>
<dbReference type="GO" id="GO:0005886">
    <property type="term" value="C:plasma membrane"/>
    <property type="evidence" value="ECO:0007669"/>
    <property type="project" value="UniProtKB-SubCell"/>
</dbReference>
<keyword evidence="7 19" id="KW-1003">Cell membrane</keyword>
<evidence type="ECO:0000256" key="17">
    <source>
        <dbReference type="ARBA" id="ARBA00023264"/>
    </source>
</evidence>
<keyword evidence="10 19" id="KW-0808">Transferase</keyword>
<feature type="transmembrane region" description="Helical" evidence="20">
    <location>
        <begin position="32"/>
        <end position="49"/>
    </location>
</feature>
<evidence type="ECO:0000256" key="18">
    <source>
        <dbReference type="ARBA" id="ARBA00033321"/>
    </source>
</evidence>
<evidence type="ECO:0000256" key="16">
    <source>
        <dbReference type="ARBA" id="ARBA00023211"/>
    </source>
</evidence>
<evidence type="ECO:0000256" key="2">
    <source>
        <dbReference type="ARBA" id="ARBA00001936"/>
    </source>
</evidence>
<dbReference type="Gene3D" id="1.20.120.1760">
    <property type="match status" value="1"/>
</dbReference>
<evidence type="ECO:0000256" key="3">
    <source>
        <dbReference type="ARBA" id="ARBA00004429"/>
    </source>
</evidence>
<dbReference type="InterPro" id="IPR043130">
    <property type="entry name" value="CDP-OH_PTrfase_TM_dom"/>
</dbReference>
<keyword evidence="13 19" id="KW-0443">Lipid metabolism</keyword>
<evidence type="ECO:0000256" key="19">
    <source>
        <dbReference type="PIRNR" id="PIRNR000851"/>
    </source>
</evidence>
<accession>A0A1H7J4F0</accession>
<dbReference type="AlphaFoldDB" id="A0A1H7J4F0"/>
<dbReference type="STRING" id="188906.SAMN04488526_1225"/>
<comment type="catalytic activity">
    <reaction evidence="1 19">
        <text>a CDP-1,2-diacyl-sn-glycerol + choline = a 1,2-diacyl-sn-glycero-3-phosphocholine + CMP + H(+)</text>
        <dbReference type="Rhea" id="RHEA:14597"/>
        <dbReference type="ChEBI" id="CHEBI:15354"/>
        <dbReference type="ChEBI" id="CHEBI:15378"/>
        <dbReference type="ChEBI" id="CHEBI:57643"/>
        <dbReference type="ChEBI" id="CHEBI:58332"/>
        <dbReference type="ChEBI" id="CHEBI:60377"/>
        <dbReference type="EC" id="2.7.8.24"/>
    </reaction>
</comment>
<feature type="transmembrane region" description="Helical" evidence="20">
    <location>
        <begin position="7"/>
        <end position="26"/>
    </location>
</feature>
<keyword evidence="15 19" id="KW-0594">Phospholipid biosynthesis</keyword>
<name>A0A1H7J4F0_9RHOB</name>
<dbReference type="OrthoDB" id="350520at2"/>
<keyword evidence="17 19" id="KW-1208">Phospholipid metabolism</keyword>
<keyword evidence="12 20" id="KW-1133">Transmembrane helix</keyword>
<dbReference type="InterPro" id="IPR026027">
    <property type="entry name" value="PcS"/>
</dbReference>
<evidence type="ECO:0000256" key="6">
    <source>
        <dbReference type="ARBA" id="ARBA00015623"/>
    </source>
</evidence>
<evidence type="ECO:0000256" key="12">
    <source>
        <dbReference type="ARBA" id="ARBA00022989"/>
    </source>
</evidence>
<evidence type="ECO:0000313" key="21">
    <source>
        <dbReference type="EMBL" id="SEK68015.1"/>
    </source>
</evidence>
<evidence type="ECO:0000256" key="20">
    <source>
        <dbReference type="SAM" id="Phobius"/>
    </source>
</evidence>
<evidence type="ECO:0000256" key="1">
    <source>
        <dbReference type="ARBA" id="ARBA00000958"/>
    </source>
</evidence>
<dbReference type="RefSeq" id="WP_092761269.1">
    <property type="nucleotide sequence ID" value="NZ_FNZQ01000001.1"/>
</dbReference>
<feature type="transmembrane region" description="Helical" evidence="20">
    <location>
        <begin position="97"/>
        <end position="114"/>
    </location>
</feature>
<dbReference type="EMBL" id="FNZQ01000001">
    <property type="protein sequence ID" value="SEK68015.1"/>
    <property type="molecule type" value="Genomic_DNA"/>
</dbReference>
<sequence length="236" mass="25882">MWPRTRALSVHLLTATGAVFAMLSLLAAVEGAWSAMFLWLLMALIVDGVDGPLARRWDVTLHAARFDGVLLDLIIDYLTYVFIPVYALYASGLVPGWAGWGILIVVPFASALYFCDTRMKTADASFEGFPGCWNMVALTVFILQPNPWLTLIAAILLSVAMFLPIRFVHPTRTRQWRPVTLSVTTVWMILALTAAWGEFGLGQVLGWSFAACTLYLLCAGAVQQALGGIAGREGRR</sequence>
<evidence type="ECO:0000256" key="15">
    <source>
        <dbReference type="ARBA" id="ARBA00023209"/>
    </source>
</evidence>